<evidence type="ECO:0000259" key="3">
    <source>
        <dbReference type="Pfam" id="PF21590"/>
    </source>
</evidence>
<dbReference type="Pfam" id="PF21590">
    <property type="entry name" value="AP5B1_C"/>
    <property type="match status" value="1"/>
</dbReference>
<protein>
    <recommendedName>
        <fullName evidence="3">AP5B1 C-terminal domain-containing protein</fullName>
    </recommendedName>
</protein>
<evidence type="ECO:0000256" key="2">
    <source>
        <dbReference type="SAM" id="Phobius"/>
    </source>
</evidence>
<dbReference type="PANTHER" id="PTHR34033:SF1">
    <property type="entry name" value="AP-5 COMPLEX SUBUNIT BETA-1"/>
    <property type="match status" value="1"/>
</dbReference>
<feature type="region of interest" description="Disordered" evidence="1">
    <location>
        <begin position="2073"/>
        <end position="2093"/>
    </location>
</feature>
<feature type="transmembrane region" description="Helical" evidence="2">
    <location>
        <begin position="876"/>
        <end position="895"/>
    </location>
</feature>
<dbReference type="Proteomes" id="UP000078560">
    <property type="component" value="Unassembled WGS sequence"/>
</dbReference>
<dbReference type="InterPro" id="IPR048981">
    <property type="entry name" value="AP5B1_C"/>
</dbReference>
<dbReference type="EMBL" id="FLQU01000635">
    <property type="protein sequence ID" value="SBS88473.1"/>
    <property type="molecule type" value="Genomic_DNA"/>
</dbReference>
<keyword evidence="2" id="KW-0472">Membrane</keyword>
<evidence type="ECO:0000256" key="1">
    <source>
        <dbReference type="SAM" id="MobiDB-lite"/>
    </source>
</evidence>
<feature type="compositionally biased region" description="Basic residues" evidence="1">
    <location>
        <begin position="2073"/>
        <end position="2082"/>
    </location>
</feature>
<feature type="transmembrane region" description="Helical" evidence="2">
    <location>
        <begin position="845"/>
        <end position="864"/>
    </location>
</feature>
<gene>
    <name evidence="4" type="ORF">POVCU2_0048680</name>
</gene>
<organism evidence="4 5">
    <name type="scientific">Plasmodium ovale curtisi</name>
    <dbReference type="NCBI Taxonomy" id="864141"/>
    <lineage>
        <taxon>Eukaryota</taxon>
        <taxon>Sar</taxon>
        <taxon>Alveolata</taxon>
        <taxon>Apicomplexa</taxon>
        <taxon>Aconoidasida</taxon>
        <taxon>Haemosporida</taxon>
        <taxon>Plasmodiidae</taxon>
        <taxon>Plasmodium</taxon>
        <taxon>Plasmodium (Plasmodium)</taxon>
    </lineage>
</organism>
<feature type="transmembrane region" description="Helical" evidence="2">
    <location>
        <begin position="654"/>
        <end position="672"/>
    </location>
</feature>
<dbReference type="GO" id="GO:0030119">
    <property type="term" value="C:AP-type membrane coat adaptor complex"/>
    <property type="evidence" value="ECO:0007669"/>
    <property type="project" value="TreeGrafter"/>
</dbReference>
<feature type="domain" description="AP5B1 C-terminal" evidence="3">
    <location>
        <begin position="2140"/>
        <end position="2180"/>
    </location>
</feature>
<dbReference type="GO" id="GO:0016197">
    <property type="term" value="P:endosomal transport"/>
    <property type="evidence" value="ECO:0007669"/>
    <property type="project" value="InterPro"/>
</dbReference>
<evidence type="ECO:0000313" key="5">
    <source>
        <dbReference type="Proteomes" id="UP000078560"/>
    </source>
</evidence>
<name>A0A1A8W668_PLAOA</name>
<keyword evidence="2" id="KW-0812">Transmembrane</keyword>
<sequence length="2206" mass="260493">MTNEMEEKMNREEEDLEMRNNLPDDLQDELTEMVMYNILSLLISRGELNKKHIKSKVIDSIIITNINFILTNLCMLSLGNVEKFLYIIDIILNNEGLYYKFRKVERIETTGSINIVPSTKKTYTTDNNVTNLPPNGRKKTKKKYIEKVTREEIYKTNDKHFTDIPNLNNHICDIFVYIEEKKFYLSIFHLNYIFKNNEHYRKTFIKRYERYNSFEMFFTKFSKMYKKMDTDRTILYIKKKKYLHLYESLINSYKENLNFPIYTGKRSKKVPTHGAGDSGLESSSSLCEGTNIMEGCHPIRRDVVGGNDVSHGGLGRSIDARDKQTVLTPIRDSRKEANFVYTDSCRGNEENSAVGAEEYIPYNIINREKLKKLYTYKRKKYNLIFNNNFLSKESYLPINIFPNNDLKISNVKFHNLTIGIHVKIHLLLLYTNIILHFNLFNSPLYLWVYKLVSFLLNILNNFNKKNYIYLDNSSMISNINNENMFTLNKNKWDIKNTTKIKRVDTKKEQILKNILQKSVKEKNKINIHFPYSNYGYIETCDKTKKGGVNRLYFHRFVAAQILQYYAVLSLIEIENAHTGILACLLGDVYNRTVASICKFYRTENHYDIFLEKKKDNSRCTEGFENDNIDLYLLISEMRKVRCANGNEDVVVNSLMHLYLFILFNYVNILTYFSMTDRENTKDEVPCSDKKISDKCNMYSHVHMYGNSLQDITKIEIDEKKGGEASWLTCQTYALVEEICTFAKDNNIRMELLEFRKSEYVVSRVKRNYHFSGSLVTLPFYINRKDFYLINPSDSFRRDTCDDFSTSFRILKLCNTIAKDGDNEGKTNLTVFEKCISLIRERVQNILCYNVYLIFQFNYYLPFIINNFVDVLKKYNYFMYTCNSYHFAISLEYVYILKSKIKREVLNGIYEKFLMIIKSDFYKDICKIILIHTFVFFLNNNYFLNIIQNSLDNFYPSFFDSKDLAIVKYYFVENFVHKYKIPINLLDIYNNLCSHYNYDINQEVHRNVSLSRRYSQMSRIGGDHGNHGSNRYHRFCSNPHDNDVMNSVDARAIEGCFFPKNNREQSDSMSHFSNFHTMTQDDSSQLCLHKVGSEESCDMCMRHRKCGNIKSSLFLISKEEERYSNFGEKHLHNNTNELLHRKKRKKKLKHSCKFFLPSSYDSCDSLYNLDRNGSHMTFEAPTSIRTPQDPPFGDWYDYNSEDDFLHLPSTGENMQVKKMYFLMFSYYMVRSYKQCSFLKRMLNVLVNHILLFNSNEISVVYFFLRYLHQKKEVKLFTFVEKSILKCLTKMLNLPYKIVNFLVFLFYLTKIEYTNRKVIIKIVSYLLRKYTFSVKVYIIVFKIVKRILQYHDISNNYRYMLLILESIMQNNNGYLYTTSAFYMNIIENRIAFVEGDKLMVSESYQHNSNIKNTVIRSESLVINDMNALPQVRNVAEGITTEMKRLNGETKSGFLKLKLCRSDRKNTLHLYDKGCTIFYLQNGSGKVNQKIRNVYLGKYYNDNDFNAATFYSIYKENTYCWRNYRSYILHNEHPIYLPFFLRYTLVPAKGKRKREKKKKKKNCEKSAFVKTIPSESQFIRKKGTTKGKTNKKLFFLNICFVHKADFVNMHSVYIPYIELPSLNDDNVVNTNPCKGKERGQNSQKGKGDKYLNRKELLILLNTFDGRGKCFTLKRGKFYATRYSYMLHRAKGRNTLNCLIGGANRNFEGKPTQVRNKKPLAKTPRKELTCTTHYNSFSHLKKDSIKNKTYKAVCKLKRALWLLKRKNDKEWENRTKNLTQPVEKNAGRNDEMRRADRYKLLIKVVVKLLMSTSFYAYVVYLNKQKKTFKRFLGKYSLKFSDFFLPFKAYSQYWKFIFEDLWNGKNGIMYKSAKFMNMSSSHILKMINKKLHPFLVKENPNIKDVHIYNATKYDMYVGKNYNLNDMYYAYNAQKKEKISDNIDDELYIDNYCLNSSYTNSDIGLNRINEKRVRKRRENRKKKKVHFFQFYKSKLLLQLPCASLVKPHKVEEEDRERTTNKGKCQNITNEKENTIINDTNCECVMKKYNKGNLSSFKRGGKGKYKFFMNADEGVLIKLKKGQSNKKGRTNQDKKKNKSPNVFNLKRNFDGNAHGRNPCLKTTKKYGKIDIRKRGDNKNCSVATKFVGIFLPPKHHLLMVFRVYEESTIVQIRTDNLNVLNYLNPFFDECKNVAISPKTTDSLIAAPNFGEAP</sequence>
<accession>A0A1A8W668</accession>
<feature type="transmembrane region" description="Helical" evidence="2">
    <location>
        <begin position="924"/>
        <end position="943"/>
    </location>
</feature>
<proteinExistence type="predicted"/>
<dbReference type="PANTHER" id="PTHR34033">
    <property type="entry name" value="AP-5 COMPLEX SUBUNIT BETA-1"/>
    <property type="match status" value="1"/>
</dbReference>
<dbReference type="InterPro" id="IPR038741">
    <property type="entry name" value="AP5B1"/>
</dbReference>
<evidence type="ECO:0000313" key="4">
    <source>
        <dbReference type="EMBL" id="SBS88473.1"/>
    </source>
</evidence>
<keyword evidence="2" id="KW-1133">Transmembrane helix</keyword>
<reference evidence="5" key="1">
    <citation type="submission" date="2016-05" db="EMBL/GenBank/DDBJ databases">
        <authorList>
            <person name="Naeem Raeece"/>
        </authorList>
    </citation>
    <scope>NUCLEOTIDE SEQUENCE [LARGE SCALE GENOMIC DNA]</scope>
</reference>